<proteinExistence type="predicted"/>
<gene>
    <name evidence="2" type="ORF">BMT55_05810</name>
</gene>
<keyword evidence="1" id="KW-1133">Transmembrane helix</keyword>
<evidence type="ECO:0000313" key="3">
    <source>
        <dbReference type="Proteomes" id="UP000236500"/>
    </source>
</evidence>
<comment type="caution">
    <text evidence="2">The sequence shown here is derived from an EMBL/GenBank/DDBJ whole genome shotgun (WGS) entry which is preliminary data.</text>
</comment>
<keyword evidence="1" id="KW-0812">Transmembrane</keyword>
<sequence>MIRRGNSGIGKGILFIVVASLVISGHSYVEATTGKSDMTIRILEQPKQEVEVPKEMPRKDVLLPVTGDVNNSVFLVIIGGILILFGGLYLRKLENKRAKEVN</sequence>
<dbReference type="Proteomes" id="UP000236500">
    <property type="component" value="Unassembled WGS sequence"/>
</dbReference>
<keyword evidence="1" id="KW-0472">Membrane</keyword>
<feature type="transmembrane region" description="Helical" evidence="1">
    <location>
        <begin position="72"/>
        <end position="90"/>
    </location>
</feature>
<evidence type="ECO:0000313" key="2">
    <source>
        <dbReference type="EMBL" id="PNP92948.1"/>
    </source>
</evidence>
<evidence type="ECO:0000256" key="1">
    <source>
        <dbReference type="SAM" id="Phobius"/>
    </source>
</evidence>
<evidence type="ECO:0008006" key="4">
    <source>
        <dbReference type="Google" id="ProtNLM"/>
    </source>
</evidence>
<accession>A0ABX4XMT5</accession>
<reference evidence="2 3" key="1">
    <citation type="submission" date="2016-11" db="EMBL/GenBank/DDBJ databases">
        <title>Whole Genome Sequence of Listeria newyorkensis.</title>
        <authorList>
            <person name="Frink S."/>
            <person name="Morales C."/>
            <person name="Kiang D."/>
        </authorList>
    </citation>
    <scope>NUCLEOTIDE SEQUENCE [LARGE SCALE GENOMIC DNA]</scope>
    <source>
        <strain evidence="2 3">F1604011-044</strain>
    </source>
</reference>
<organism evidence="2 3">
    <name type="scientific">Listeria newyorkensis</name>
    <dbReference type="NCBI Taxonomy" id="1497681"/>
    <lineage>
        <taxon>Bacteria</taxon>
        <taxon>Bacillati</taxon>
        <taxon>Bacillota</taxon>
        <taxon>Bacilli</taxon>
        <taxon>Bacillales</taxon>
        <taxon>Listeriaceae</taxon>
        <taxon>Listeria</taxon>
    </lineage>
</organism>
<feature type="transmembrane region" description="Helical" evidence="1">
    <location>
        <begin position="12"/>
        <end position="29"/>
    </location>
</feature>
<name>A0ABX4XMT5_9LIST</name>
<protein>
    <recommendedName>
        <fullName evidence="4">LPXTG-motif cell wall anchor domain-containing protein</fullName>
    </recommendedName>
</protein>
<dbReference type="NCBIfam" id="TIGR01167">
    <property type="entry name" value="LPXTG_anchor"/>
    <property type="match status" value="1"/>
</dbReference>
<keyword evidence="3" id="KW-1185">Reference proteome</keyword>
<dbReference type="RefSeq" id="WP_036089119.1">
    <property type="nucleotide sequence ID" value="NZ_BJEY01000004.1"/>
</dbReference>
<dbReference type="EMBL" id="MPDH01000005">
    <property type="protein sequence ID" value="PNP92948.1"/>
    <property type="molecule type" value="Genomic_DNA"/>
</dbReference>